<sequence length="799" mass="86052">MTLTFDQPIPTLRNCPYLARWEPLILTPSLSPGHIMPLPGLYRTRLQPCPYFTQTGCIARPLPKLILCCPHRGQDHGVSDQPKSCPGSTPAFAHASLPAFQPLHPHPLRTLEAVAGALAGFPAQPAVGGPAGVRIRTFFNPNNKSSRRLCSVCAPSLGEEAEGGAPVPAELGGAPGRAPPRPRPPPARPPGTFRRGEGAGPGAQGAEAAGRGGALPVAARGRSEAGGAAARGRAGPGGTGGAAGAPCGRPGRLPPGRGRRRCGCCLCCLCCRCCCCATGPGPRPWATAVLWSWTLGRPELLVGSSRGPGSPLHAAPPEPEVLEPEVKSIPLTPIEIQDLELATGYEVFGRCRMEKEEDLWSDWSPILSLQTLPSAPKDVWISGNPCAPGRQEWLLLWKDRGHCMQMNYKVWFQVKDQELIQKTAPCCNLFIPTQAEWVGVSAVNATSWEPLTNLSLACLGPDFAPHDVVVSSIPGRTELLVTWQRGPGELQEHVVDWARDGDPLENLSWVRLPPENLSVLLPGNFEEGVPYRITVTAVSPWGLAPAPSVWRFREELTPLAGPVLWRLQDAPPGTPAIAWGEVPRHQLRGHLTHYTLCAQSGTRPSVCVNVSGSTQNITLPDLQWGPCELWVTASTIAGQGPPGPSLRLHLPDNTLKWKVLPGVLLLWGLFLMVCVMSLATSGRCVHLRHKVLPRWVWEKIPDPANSNFGQPHLEEVVPPAQTPGDFPILKVEDMEPLQVIEPPQASTQLDSGYEKHFLPTPEELGLLGPPPGPKFWPEPTPSQERGAHLTDEDTEAQRG</sequence>
<evidence type="ECO:0000256" key="4">
    <source>
        <dbReference type="ARBA" id="ARBA00022729"/>
    </source>
</evidence>
<evidence type="ECO:0000256" key="11">
    <source>
        <dbReference type="SAM" id="Phobius"/>
    </source>
</evidence>
<dbReference type="Ensembl" id="ENSCAFT00030017056.1">
    <property type="protein sequence ID" value="ENSCAFP00030014907.1"/>
    <property type="gene ID" value="ENSCAFG00030009221.1"/>
</dbReference>
<evidence type="ECO:0000256" key="6">
    <source>
        <dbReference type="ARBA" id="ARBA00022989"/>
    </source>
</evidence>
<feature type="compositionally biased region" description="Low complexity" evidence="10">
    <location>
        <begin position="163"/>
        <end position="172"/>
    </location>
</feature>
<dbReference type="PANTHER" id="PTHR48423:SF1">
    <property type="entry name" value="INTERLEUKIN-27 RECEPTOR SUBUNIT ALPHA"/>
    <property type="match status" value="1"/>
</dbReference>
<keyword evidence="4" id="KW-0732">Signal</keyword>
<name>A0A8C0MU50_CANLF</name>
<keyword evidence="6 11" id="KW-1133">Transmembrane helix</keyword>
<feature type="region of interest" description="Disordered" evidence="10">
    <location>
        <begin position="759"/>
        <end position="799"/>
    </location>
</feature>
<evidence type="ECO:0000313" key="13">
    <source>
        <dbReference type="Ensembl" id="ENSCAFP00030014907.1"/>
    </source>
</evidence>
<feature type="compositionally biased region" description="Gly residues" evidence="10">
    <location>
        <begin position="234"/>
        <end position="243"/>
    </location>
</feature>
<comment type="similarity">
    <text evidence="2">Belongs to the type I cytokine receptor family. Type 2 subfamily.</text>
</comment>
<evidence type="ECO:0000256" key="10">
    <source>
        <dbReference type="SAM" id="MobiDB-lite"/>
    </source>
</evidence>
<feature type="compositionally biased region" description="Pro residues" evidence="10">
    <location>
        <begin position="177"/>
        <end position="189"/>
    </location>
</feature>
<evidence type="ECO:0000256" key="9">
    <source>
        <dbReference type="ARBA" id="ARBA00023180"/>
    </source>
</evidence>
<evidence type="ECO:0000256" key="1">
    <source>
        <dbReference type="ARBA" id="ARBA00004479"/>
    </source>
</evidence>
<dbReference type="GO" id="GO:0005886">
    <property type="term" value="C:plasma membrane"/>
    <property type="evidence" value="ECO:0007669"/>
    <property type="project" value="UniProtKB-ARBA"/>
</dbReference>
<dbReference type="InterPro" id="IPR052672">
    <property type="entry name" value="Type1_Cytokine_Rcpt_Type2"/>
</dbReference>
<keyword evidence="3 11" id="KW-0812">Transmembrane</keyword>
<reference evidence="13" key="1">
    <citation type="submission" date="2019-03" db="EMBL/GenBank/DDBJ databases">
        <authorList>
            <person name="Warren W.C."/>
            <person name="Johnson G.S."/>
        </authorList>
    </citation>
    <scope>NUCLEOTIDE SEQUENCE [LARGE SCALE GENOMIC DNA]</scope>
    <source>
        <strain evidence="13">Basenji</strain>
    </source>
</reference>
<evidence type="ECO:0000256" key="5">
    <source>
        <dbReference type="ARBA" id="ARBA00022737"/>
    </source>
</evidence>
<evidence type="ECO:0000259" key="12">
    <source>
        <dbReference type="PROSITE" id="PS50853"/>
    </source>
</evidence>
<keyword evidence="7 11" id="KW-0472">Membrane</keyword>
<gene>
    <name evidence="13" type="primary">IL27RA</name>
</gene>
<keyword evidence="8" id="KW-0675">Receptor</keyword>
<feature type="transmembrane region" description="Helical" evidence="11">
    <location>
        <begin position="659"/>
        <end position="680"/>
    </location>
</feature>
<dbReference type="PANTHER" id="PTHR48423">
    <property type="entry name" value="INTERLEUKIN-27 RECEPTOR SUBUNIT ALPHA"/>
    <property type="match status" value="1"/>
</dbReference>
<reference evidence="13" key="2">
    <citation type="submission" date="2025-08" db="UniProtKB">
        <authorList>
            <consortium name="Ensembl"/>
        </authorList>
    </citation>
    <scope>IDENTIFICATION</scope>
</reference>
<dbReference type="FunFam" id="2.60.40.10:FF:001521">
    <property type="entry name" value="Interleukin 27 receptor subunit alpha"/>
    <property type="match status" value="1"/>
</dbReference>
<dbReference type="PROSITE" id="PS50853">
    <property type="entry name" value="FN3"/>
    <property type="match status" value="1"/>
</dbReference>
<evidence type="ECO:0000256" key="2">
    <source>
        <dbReference type="ARBA" id="ARBA00008921"/>
    </source>
</evidence>
<evidence type="ECO:0000256" key="7">
    <source>
        <dbReference type="ARBA" id="ARBA00023136"/>
    </source>
</evidence>
<dbReference type="InterPro" id="IPR036116">
    <property type="entry name" value="FN3_sf"/>
</dbReference>
<dbReference type="SUPFAM" id="SSF49265">
    <property type="entry name" value="Fibronectin type III"/>
    <property type="match status" value="2"/>
</dbReference>
<dbReference type="InterPro" id="IPR003961">
    <property type="entry name" value="FN3_dom"/>
</dbReference>
<feature type="compositionally biased region" description="Pro residues" evidence="10">
    <location>
        <begin position="768"/>
        <end position="780"/>
    </location>
</feature>
<dbReference type="Gene3D" id="2.60.40.10">
    <property type="entry name" value="Immunoglobulins"/>
    <property type="match status" value="3"/>
</dbReference>
<evidence type="ECO:0000313" key="14">
    <source>
        <dbReference type="Proteomes" id="UP000694429"/>
    </source>
</evidence>
<accession>A0A8C0MU50</accession>
<proteinExistence type="inferred from homology"/>
<evidence type="ECO:0000256" key="8">
    <source>
        <dbReference type="ARBA" id="ARBA00023170"/>
    </source>
</evidence>
<comment type="subcellular location">
    <subcellularLocation>
        <location evidence="1">Membrane</location>
        <topology evidence="1">Single-pass type I membrane protein</topology>
    </subcellularLocation>
</comment>
<organism evidence="13 14">
    <name type="scientific">Canis lupus familiaris</name>
    <name type="common">Dog</name>
    <name type="synonym">Canis familiaris</name>
    <dbReference type="NCBI Taxonomy" id="9615"/>
    <lineage>
        <taxon>Eukaryota</taxon>
        <taxon>Metazoa</taxon>
        <taxon>Chordata</taxon>
        <taxon>Craniata</taxon>
        <taxon>Vertebrata</taxon>
        <taxon>Euteleostomi</taxon>
        <taxon>Mammalia</taxon>
        <taxon>Eutheria</taxon>
        <taxon>Laurasiatheria</taxon>
        <taxon>Carnivora</taxon>
        <taxon>Caniformia</taxon>
        <taxon>Canidae</taxon>
        <taxon>Canis</taxon>
    </lineage>
</organism>
<feature type="region of interest" description="Disordered" evidence="10">
    <location>
        <begin position="161"/>
        <end position="248"/>
    </location>
</feature>
<protein>
    <submittedName>
        <fullName evidence="13">Interleukin 27 receptor subunit alpha</fullName>
    </submittedName>
</protein>
<dbReference type="FunFam" id="2.60.40.10:FF:001712">
    <property type="entry name" value="Interleukin-27 receptor subunit alpha"/>
    <property type="match status" value="1"/>
</dbReference>
<feature type="domain" description="Fibronectin type-III" evidence="12">
    <location>
        <begin position="464"/>
        <end position="560"/>
    </location>
</feature>
<dbReference type="InterPro" id="IPR013783">
    <property type="entry name" value="Ig-like_fold"/>
</dbReference>
<dbReference type="Proteomes" id="UP000694429">
    <property type="component" value="Chromosome 20"/>
</dbReference>
<feature type="compositionally biased region" description="Basic and acidic residues" evidence="10">
    <location>
        <begin position="785"/>
        <end position="799"/>
    </location>
</feature>
<keyword evidence="9" id="KW-0325">Glycoprotein</keyword>
<keyword evidence="5" id="KW-0677">Repeat</keyword>
<dbReference type="AlphaFoldDB" id="A0A8C0MU50"/>
<evidence type="ECO:0000256" key="3">
    <source>
        <dbReference type="ARBA" id="ARBA00022692"/>
    </source>
</evidence>